<protein>
    <submittedName>
        <fullName evidence="10">Response regulator</fullName>
    </submittedName>
    <submittedName>
        <fullName evidence="11">SARP family transcriptional regulator</fullName>
    </submittedName>
</protein>
<keyword evidence="5" id="KW-0804">Transcription</keyword>
<evidence type="ECO:0000256" key="6">
    <source>
        <dbReference type="PROSITE-ProRule" id="PRU00339"/>
    </source>
</evidence>
<dbReference type="AlphaFoldDB" id="C1IC33"/>
<dbReference type="SUPFAM" id="SSF46894">
    <property type="entry name" value="C-terminal effector domain of the bipartite response regulators"/>
    <property type="match status" value="1"/>
</dbReference>
<dbReference type="PRINTS" id="PR00364">
    <property type="entry name" value="DISEASERSIST"/>
</dbReference>
<dbReference type="Proteomes" id="UP000649259">
    <property type="component" value="Unassembled WGS sequence"/>
</dbReference>
<dbReference type="PROSITE" id="PS50005">
    <property type="entry name" value="TPR"/>
    <property type="match status" value="1"/>
</dbReference>
<dbReference type="SUPFAM" id="SSF52540">
    <property type="entry name" value="P-loop containing nucleoside triphosphate hydrolases"/>
    <property type="match status" value="1"/>
</dbReference>
<accession>C1IC33</accession>
<dbReference type="SUPFAM" id="SSF48452">
    <property type="entry name" value="TPR-like"/>
    <property type="match status" value="3"/>
</dbReference>
<dbReference type="InterPro" id="IPR051677">
    <property type="entry name" value="AfsR-DnrI-RedD_regulator"/>
</dbReference>
<dbReference type="GO" id="GO:0006355">
    <property type="term" value="P:regulation of DNA-templated transcription"/>
    <property type="evidence" value="ECO:0007669"/>
    <property type="project" value="InterPro"/>
</dbReference>
<dbReference type="Pfam" id="PF03704">
    <property type="entry name" value="BTAD"/>
    <property type="match status" value="1"/>
</dbReference>
<evidence type="ECO:0000256" key="2">
    <source>
        <dbReference type="ARBA" id="ARBA00023012"/>
    </source>
</evidence>
<keyword evidence="4 7" id="KW-0238">DNA-binding</keyword>
<feature type="DNA-binding region" description="OmpR/PhoB-type" evidence="7">
    <location>
        <begin position="1"/>
        <end position="101"/>
    </location>
</feature>
<dbReference type="InterPro" id="IPR001867">
    <property type="entry name" value="OmpR/PhoB-type_DNA-bd"/>
</dbReference>
<evidence type="ECO:0000256" key="3">
    <source>
        <dbReference type="ARBA" id="ARBA00023015"/>
    </source>
</evidence>
<dbReference type="PROSITE" id="PS51755">
    <property type="entry name" value="OMPR_PHOB"/>
    <property type="match status" value="1"/>
</dbReference>
<dbReference type="CDD" id="cd15831">
    <property type="entry name" value="BTAD"/>
    <property type="match status" value="1"/>
</dbReference>
<dbReference type="GO" id="GO:0003677">
    <property type="term" value="F:DNA binding"/>
    <property type="evidence" value="ECO:0007669"/>
    <property type="project" value="UniProtKB-UniRule"/>
</dbReference>
<feature type="domain" description="OmpR/PhoB-type" evidence="9">
    <location>
        <begin position="1"/>
        <end position="101"/>
    </location>
</feature>
<dbReference type="InterPro" id="IPR019734">
    <property type="entry name" value="TPR_rpt"/>
</dbReference>
<evidence type="ECO:0000256" key="5">
    <source>
        <dbReference type="ARBA" id="ARBA00023163"/>
    </source>
</evidence>
<dbReference type="PANTHER" id="PTHR35807">
    <property type="entry name" value="TRANSCRIPTIONAL REGULATOR REDD-RELATED"/>
    <property type="match status" value="1"/>
</dbReference>
<evidence type="ECO:0000259" key="9">
    <source>
        <dbReference type="PROSITE" id="PS51755"/>
    </source>
</evidence>
<keyword evidence="2" id="KW-0902">Two-component regulatory system</keyword>
<dbReference type="InterPro" id="IPR002182">
    <property type="entry name" value="NB-ARC"/>
</dbReference>
<feature type="repeat" description="TPR" evidence="6">
    <location>
        <begin position="869"/>
        <end position="902"/>
    </location>
</feature>
<feature type="region of interest" description="Disordered" evidence="8">
    <location>
        <begin position="254"/>
        <end position="292"/>
    </location>
</feature>
<dbReference type="InterPro" id="IPR036388">
    <property type="entry name" value="WH-like_DNA-bd_sf"/>
</dbReference>
<dbReference type="Gene3D" id="3.40.50.300">
    <property type="entry name" value="P-loop containing nucleotide triphosphate hydrolases"/>
    <property type="match status" value="1"/>
</dbReference>
<dbReference type="SMART" id="SM01043">
    <property type="entry name" value="BTAD"/>
    <property type="match status" value="1"/>
</dbReference>
<dbReference type="InterPro" id="IPR005158">
    <property type="entry name" value="BTAD"/>
</dbReference>
<keyword evidence="3" id="KW-0805">Transcription regulation</keyword>
<dbReference type="GeneID" id="91470317"/>
<keyword evidence="6" id="KW-0802">TPR repeat</keyword>
<keyword evidence="12" id="KW-1185">Reference proteome</keyword>
<evidence type="ECO:0000313" key="11">
    <source>
        <dbReference type="EMBL" id="GHI60771.1"/>
    </source>
</evidence>
<dbReference type="Pfam" id="PF00931">
    <property type="entry name" value="NB-ARC"/>
    <property type="match status" value="1"/>
</dbReference>
<dbReference type="GO" id="GO:0000160">
    <property type="term" value="P:phosphorelay signal transduction system"/>
    <property type="evidence" value="ECO:0007669"/>
    <property type="project" value="UniProtKB-KW"/>
</dbReference>
<reference evidence="12" key="4">
    <citation type="submission" date="2023-07" db="EMBL/GenBank/DDBJ databases">
        <title>Whole genome shotgun sequence of Streptomyces cacaoi subsp. asoensis NBRC 13813.</title>
        <authorList>
            <person name="Komaki H."/>
            <person name="Tamura T."/>
        </authorList>
    </citation>
    <scope>NUCLEOTIDE SEQUENCE [LARGE SCALE GENOMIC DNA]</scope>
    <source>
        <strain evidence="12">NBRC 13813</strain>
    </source>
</reference>
<organism evidence="10">
    <name type="scientific">Streptomyces asoensis</name>
    <dbReference type="NCBI Taxonomy" id="249586"/>
    <lineage>
        <taxon>Bacteria</taxon>
        <taxon>Bacillati</taxon>
        <taxon>Actinomycetota</taxon>
        <taxon>Actinomycetes</taxon>
        <taxon>Kitasatosporales</taxon>
        <taxon>Streptomycetaceae</taxon>
        <taxon>Streptomyces</taxon>
    </lineage>
</organism>
<evidence type="ECO:0000313" key="12">
    <source>
        <dbReference type="Proteomes" id="UP000649259"/>
    </source>
</evidence>
<dbReference type="Gene3D" id="1.10.10.10">
    <property type="entry name" value="Winged helix-like DNA-binding domain superfamily/Winged helix DNA-binding domain"/>
    <property type="match status" value="1"/>
</dbReference>
<evidence type="ECO:0000256" key="1">
    <source>
        <dbReference type="ARBA" id="ARBA00005820"/>
    </source>
</evidence>
<dbReference type="InterPro" id="IPR016032">
    <property type="entry name" value="Sig_transdc_resp-reg_C-effctor"/>
</dbReference>
<dbReference type="SMART" id="SM00862">
    <property type="entry name" value="Trans_reg_C"/>
    <property type="match status" value="1"/>
</dbReference>
<reference evidence="11" key="3">
    <citation type="submission" date="2020-09" db="EMBL/GenBank/DDBJ databases">
        <title>Whole genome shotgun sequence of Streptomyces cacaoi subsp. asoensis NBRC 13813.</title>
        <authorList>
            <person name="Komaki H."/>
            <person name="Tamura T."/>
        </authorList>
    </citation>
    <scope>NUCLEOTIDE SEQUENCE</scope>
    <source>
        <strain evidence="11">NBRC 13813</strain>
    </source>
</reference>
<dbReference type="GO" id="GO:0043531">
    <property type="term" value="F:ADP binding"/>
    <property type="evidence" value="ECO:0007669"/>
    <property type="project" value="InterPro"/>
</dbReference>
<proteinExistence type="inferred from homology"/>
<comment type="similarity">
    <text evidence="1">Belongs to the AfsR/DnrI/RedD regulatory family.</text>
</comment>
<dbReference type="Gene3D" id="1.25.40.10">
    <property type="entry name" value="Tetratricopeptide repeat domain"/>
    <property type="match status" value="2"/>
</dbReference>
<dbReference type="PANTHER" id="PTHR35807:SF1">
    <property type="entry name" value="TRANSCRIPTIONAL REGULATOR REDD"/>
    <property type="match status" value="1"/>
</dbReference>
<sequence length="962" mass="104167">MDRHIAFGVLGPIRIWRDGAELPPGPPKQRAVLALLLLEAGQPVSLSRIVDALWPAGAPSSAANIVHRHVGNLRKLLEPHLAPRAPGRLLVRRVGGYAIDVDAGTLDLLRFRELAQRARAARAGGDTEAAAELFTQALSLWRGEAAAGVPQELRGHPAFFAVDSEHLAVLREGADLVLATGAPERMLPLLQSAAALHPLDESLHVRLVQALAATGRQAEALALYDTMRARLAVQVGVEPGPELSAVRARLLHDVQTPPDGTDDGRPLSGTDLPPRQHAPESAPAVRPTQLPPDLCTFVGRRTELARLTELLDALDDGRPAAASVVISAIDGMPGVGKTTLAVHVAHRLAHRFPDGQLYVNLRAFDVSESAVPAAEVLRSFLTALGVPARDLPPDTDSRVALYRSLLAGKRILILLDNALDSEHVRPLMPGSSSCLVVITSRTQLRGLVATHGARPITLGLLSREESREVLAGRVGGERTAAEPAAVDEIIDLCGRLPLALAIVAAHAATQPDLPLASVAAALLDDRDSLDGFAGEDRYTDLRTVFSWSCRSVGPQAARLLRLLALHPGPDISAAAAASLAALPARRVRALLATLNGAHLLARSGPQRFAFHDLLKVHALEQSRELEDEDTRQLAVRRLLDHCLHTAYAAAEALIPNRIEAPLEPEAAPGVAPEPIGGRQEAMAWLDRELPVLLSAVPYAQRRGFPQHAWLLAQALELHLDRQGRWQDQTAVQRTALEAAISLKDPVREAQACRALGFAWGRLCEDDRADAFLRRALTLFTEAGDAAGQARTRRQMAFLANARGRHTEALRHYEHALALYRGIRNLGGQAVVLNETGWTHILLGDHERAITWCDRAVSLHRAIGDVNGEAAAWDSLGLAHHHLGHHPEALDCYRRALGLYRHMNDRYLQADTLLHLGDTHEARGAHITAVLVWRQAVRILDDMGHPEAKQARARLEDTPHHPR</sequence>
<dbReference type="SMART" id="SM00028">
    <property type="entry name" value="TPR"/>
    <property type="match status" value="6"/>
</dbReference>
<evidence type="ECO:0000256" key="4">
    <source>
        <dbReference type="ARBA" id="ARBA00023125"/>
    </source>
</evidence>
<reference evidence="10" key="1">
    <citation type="journal article" date="2009" name="J. Biol. Chem.">
        <title>Characterization of the polyoxin biosynthetic gene cluster from Streptomyces cacaoi and engineered production of polyoxin H.</title>
        <authorList>
            <person name="Chen W."/>
            <person name="Huang T."/>
            <person name="He X."/>
            <person name="Meng Q."/>
            <person name="You D."/>
            <person name="Bai L."/>
            <person name="Li J."/>
            <person name="Wu M."/>
            <person name="Li R."/>
            <person name="Xie Z."/>
            <person name="Zhou H."/>
            <person name="Zhou X."/>
            <person name="Tan H."/>
            <person name="Deng Z."/>
        </authorList>
    </citation>
    <scope>NUCLEOTIDE SEQUENCE</scope>
</reference>
<dbReference type="EMBL" id="BNEB01000002">
    <property type="protein sequence ID" value="GHI60771.1"/>
    <property type="molecule type" value="Genomic_DNA"/>
</dbReference>
<name>C1IC33_9ACTN</name>
<evidence type="ECO:0000313" key="10">
    <source>
        <dbReference type="EMBL" id="ABX24502.1"/>
    </source>
</evidence>
<dbReference type="Pfam" id="PF13374">
    <property type="entry name" value="TPR_10"/>
    <property type="match status" value="1"/>
</dbReference>
<evidence type="ECO:0000256" key="7">
    <source>
        <dbReference type="PROSITE-ProRule" id="PRU01091"/>
    </source>
</evidence>
<dbReference type="RefSeq" id="WP_189919255.1">
    <property type="nucleotide sequence ID" value="NZ_BMSI01000002.1"/>
</dbReference>
<dbReference type="EMBL" id="EU158805">
    <property type="protein sequence ID" value="ABX24502.1"/>
    <property type="molecule type" value="Genomic_DNA"/>
</dbReference>
<dbReference type="Pfam" id="PF13424">
    <property type="entry name" value="TPR_12"/>
    <property type="match status" value="1"/>
</dbReference>
<evidence type="ECO:0000256" key="8">
    <source>
        <dbReference type="SAM" id="MobiDB-lite"/>
    </source>
</evidence>
<reference evidence="10" key="2">
    <citation type="journal article" date="2009" name="Microbiology">
        <title>polR, a pathway-specific transcriptional regulatory gene, positively controls polyoxin biosynthesis in Streptomyces cacaoi subsp. asoensis.</title>
        <authorList>
            <person name="Li R."/>
            <person name="Xie Z."/>
            <person name="Tian Y."/>
            <person name="Yang H."/>
            <person name="Chen W."/>
            <person name="You D."/>
            <person name="Liu G."/>
            <person name="Deng Z."/>
            <person name="Tan H."/>
        </authorList>
    </citation>
    <scope>NUCLEOTIDE SEQUENCE</scope>
</reference>
<dbReference type="InterPro" id="IPR011990">
    <property type="entry name" value="TPR-like_helical_dom_sf"/>
</dbReference>
<dbReference type="InterPro" id="IPR027417">
    <property type="entry name" value="P-loop_NTPase"/>
</dbReference>
<dbReference type="Pfam" id="PF00486">
    <property type="entry name" value="Trans_reg_C"/>
    <property type="match status" value="1"/>
</dbReference>
<gene>
    <name evidence="10" type="primary">polY</name>
    <name evidence="11" type="ORF">Saso_24210</name>
</gene>